<dbReference type="Pfam" id="PF10712">
    <property type="entry name" value="NAD-GH"/>
    <property type="match status" value="1"/>
</dbReference>
<reference evidence="1 2" key="1">
    <citation type="journal article" date="2023" name="Life. Sci Alliance">
        <title>Evolutionary insights into 3D genome organization and epigenetic landscape of Vigna mungo.</title>
        <authorList>
            <person name="Junaid A."/>
            <person name="Singh B."/>
            <person name="Bhatia S."/>
        </authorList>
    </citation>
    <scope>NUCLEOTIDE SEQUENCE [LARGE SCALE GENOMIC DNA]</scope>
    <source>
        <strain evidence="1">Urdbean</strain>
    </source>
</reference>
<dbReference type="EMBL" id="CP144695">
    <property type="protein sequence ID" value="WVZ07375.1"/>
    <property type="molecule type" value="Genomic_DNA"/>
</dbReference>
<organism evidence="1 2">
    <name type="scientific">Vigna mungo</name>
    <name type="common">Black gram</name>
    <name type="synonym">Phaseolus mungo</name>
    <dbReference type="NCBI Taxonomy" id="3915"/>
    <lineage>
        <taxon>Eukaryota</taxon>
        <taxon>Viridiplantae</taxon>
        <taxon>Streptophyta</taxon>
        <taxon>Embryophyta</taxon>
        <taxon>Tracheophyta</taxon>
        <taxon>Spermatophyta</taxon>
        <taxon>Magnoliopsida</taxon>
        <taxon>eudicotyledons</taxon>
        <taxon>Gunneridae</taxon>
        <taxon>Pentapetalae</taxon>
        <taxon>rosids</taxon>
        <taxon>fabids</taxon>
        <taxon>Fabales</taxon>
        <taxon>Fabaceae</taxon>
        <taxon>Papilionoideae</taxon>
        <taxon>50 kb inversion clade</taxon>
        <taxon>NPAAA clade</taxon>
        <taxon>indigoferoid/millettioid clade</taxon>
        <taxon>Phaseoleae</taxon>
        <taxon>Vigna</taxon>
    </lineage>
</organism>
<name>A0AAQ3NE98_VIGMU</name>
<sequence>MSVSSCGLDFKDTLLNGEERNVKSTTSQIKDQDILFANTSSFLVKPVCNSCSSWLIYYSHNIEASNDSGIFGGLTLRVIEVSRHGDNSVLHICPKISLCNLPHLS</sequence>
<keyword evidence="2" id="KW-1185">Reference proteome</keyword>
<evidence type="ECO:0000313" key="2">
    <source>
        <dbReference type="Proteomes" id="UP001374535"/>
    </source>
</evidence>
<dbReference type="Proteomes" id="UP001374535">
    <property type="component" value="Chromosome 6"/>
</dbReference>
<dbReference type="InterPro" id="IPR019651">
    <property type="entry name" value="Glutamate_DH_NAD-spec"/>
</dbReference>
<accession>A0AAQ3NE98</accession>
<proteinExistence type="predicted"/>
<protein>
    <submittedName>
        <fullName evidence="1">Uncharacterized protein</fullName>
    </submittedName>
</protein>
<evidence type="ECO:0000313" key="1">
    <source>
        <dbReference type="EMBL" id="WVZ07375.1"/>
    </source>
</evidence>
<dbReference type="AlphaFoldDB" id="A0AAQ3NE98"/>
<gene>
    <name evidence="1" type="ORF">V8G54_020721</name>
</gene>